<dbReference type="Proteomes" id="UP000076532">
    <property type="component" value="Unassembled WGS sequence"/>
</dbReference>
<dbReference type="AlphaFoldDB" id="A0A166QY81"/>
<evidence type="ECO:0000313" key="1">
    <source>
        <dbReference type="EMBL" id="KZP27690.1"/>
    </source>
</evidence>
<sequence length="499" mass="55018">MPVPPPPPSLEVPLHHVRRRARAARGAALQRPHAHLVAERALREQPRHLRGDVARVEAPGVRGGEPDARRARGDRVVDRVEPLAAHELREAVRERLVERVAAAVVHRDLHRRVRVHQRRVVQPPEHLHRLAARPRLVQCVHGGEVEIALGQLPEEAHAAGAGARGAEERGGAEHGVDLALVVAEDGAHVEVHHAVPPRERGVQPRLHRRVLAARARRDGRLALRARADEDDLVERRLLAEVDVRADDRDLVRPARVELGERAAVDRAADRRELEHVQAVRAQRDERGVVQHARDEVRKVPHVEERRLERHGRLEVRPAERLAERRRARERAGRRGRSDDVVHARHARGLDEAAGELVEHEHVGLELLDELDEAVRDGLAPLEAALHDERDEAPERGVVARAGGEHGLVVGELGGRRVRHVVVVVDAALRAEVVEVQRGRRGVGEVRERGVEGGHALCAGGARGKVHVVPAGEQSRGGGQRRTAAGTETGLTALRWRGGG</sequence>
<keyword evidence="2" id="KW-1185">Reference proteome</keyword>
<name>A0A166QY81_9AGAM</name>
<protein>
    <submittedName>
        <fullName evidence="1">Uncharacterized protein</fullName>
    </submittedName>
</protein>
<reference evidence="1 2" key="1">
    <citation type="journal article" date="2016" name="Mol. Biol. Evol.">
        <title>Comparative Genomics of Early-Diverging Mushroom-Forming Fungi Provides Insights into the Origins of Lignocellulose Decay Capabilities.</title>
        <authorList>
            <person name="Nagy L.G."/>
            <person name="Riley R."/>
            <person name="Tritt A."/>
            <person name="Adam C."/>
            <person name="Daum C."/>
            <person name="Floudas D."/>
            <person name="Sun H."/>
            <person name="Yadav J.S."/>
            <person name="Pangilinan J."/>
            <person name="Larsson K.H."/>
            <person name="Matsuura K."/>
            <person name="Barry K."/>
            <person name="Labutti K."/>
            <person name="Kuo R."/>
            <person name="Ohm R.A."/>
            <person name="Bhattacharya S.S."/>
            <person name="Shirouzu T."/>
            <person name="Yoshinaga Y."/>
            <person name="Martin F.M."/>
            <person name="Grigoriev I.V."/>
            <person name="Hibbett D.S."/>
        </authorList>
    </citation>
    <scope>NUCLEOTIDE SEQUENCE [LARGE SCALE GENOMIC DNA]</scope>
    <source>
        <strain evidence="1 2">CBS 109695</strain>
    </source>
</reference>
<dbReference type="EMBL" id="KV417507">
    <property type="protein sequence ID" value="KZP27690.1"/>
    <property type="molecule type" value="Genomic_DNA"/>
</dbReference>
<organism evidence="1 2">
    <name type="scientific">Athelia psychrophila</name>
    <dbReference type="NCBI Taxonomy" id="1759441"/>
    <lineage>
        <taxon>Eukaryota</taxon>
        <taxon>Fungi</taxon>
        <taxon>Dikarya</taxon>
        <taxon>Basidiomycota</taxon>
        <taxon>Agaricomycotina</taxon>
        <taxon>Agaricomycetes</taxon>
        <taxon>Agaricomycetidae</taxon>
        <taxon>Atheliales</taxon>
        <taxon>Atheliaceae</taxon>
        <taxon>Athelia</taxon>
    </lineage>
</organism>
<accession>A0A166QY81</accession>
<gene>
    <name evidence="1" type="ORF">FIBSPDRAFT_291876</name>
</gene>
<proteinExistence type="predicted"/>
<evidence type="ECO:0000313" key="2">
    <source>
        <dbReference type="Proteomes" id="UP000076532"/>
    </source>
</evidence>